<evidence type="ECO:0000313" key="2">
    <source>
        <dbReference type="Proteomes" id="UP000294355"/>
    </source>
</evidence>
<dbReference type="Proteomes" id="UP000294355">
    <property type="component" value="Chromosome"/>
</dbReference>
<dbReference type="AlphaFoldDB" id="A0A446ZF69"/>
<accession>A0A446ZF69</accession>
<name>A0A446ZF69_ACICA</name>
<dbReference type="EMBL" id="LS999521">
    <property type="protein sequence ID" value="VAX43115.1"/>
    <property type="molecule type" value="Genomic_DNA"/>
</dbReference>
<gene>
    <name evidence="1" type="ORF">AC2117_00246</name>
</gene>
<protein>
    <submittedName>
        <fullName evidence="1">Uncharacterized protein</fullName>
    </submittedName>
</protein>
<evidence type="ECO:0000313" key="1">
    <source>
        <dbReference type="EMBL" id="VAX43115.1"/>
    </source>
</evidence>
<dbReference type="OrthoDB" id="800002at2"/>
<dbReference type="RefSeq" id="WP_133971400.1">
    <property type="nucleotide sequence ID" value="NZ_LS999521.1"/>
</dbReference>
<organism evidence="1 2">
    <name type="scientific">Acinetobacter calcoaceticus</name>
    <dbReference type="NCBI Taxonomy" id="471"/>
    <lineage>
        <taxon>Bacteria</taxon>
        <taxon>Pseudomonadati</taxon>
        <taxon>Pseudomonadota</taxon>
        <taxon>Gammaproteobacteria</taxon>
        <taxon>Moraxellales</taxon>
        <taxon>Moraxellaceae</taxon>
        <taxon>Acinetobacter</taxon>
        <taxon>Acinetobacter calcoaceticus/baumannii complex</taxon>
    </lineage>
</organism>
<proteinExistence type="predicted"/>
<sequence>MNFNIIAEGNTDFRVLRIVIESIIDDAVVNVLVPSVDAYSHRTNGRAGWENVVDYLKSNLLVDALDYSEYLVIQIDTDECEHVNYDASSITVADEDMELFYETIKNKIIEWINSYCPDTYEKYKEKIIFAICIHSLECWLLALYVKQDELSRRRIHSGFVHLNRALRRHDLCLSEPKDPNQYEVIATPLRKKRNHSAPREYSYSFYRFISALESLNT</sequence>
<reference evidence="1 2" key="1">
    <citation type="submission" date="2018-08" db="EMBL/GenBank/DDBJ databases">
        <authorList>
            <person name="Gonzaga-Molto A."/>
        </authorList>
    </citation>
    <scope>NUCLEOTIDE SEQUENCE [LARGE SCALE GENOMIC DNA]</scope>
    <source>
        <strain evidence="1">Acinetobacter calcoaceticus str. 2117</strain>
    </source>
</reference>